<feature type="compositionally biased region" description="Low complexity" evidence="1">
    <location>
        <begin position="458"/>
        <end position="473"/>
    </location>
</feature>
<dbReference type="SMART" id="SM00462">
    <property type="entry name" value="PTB"/>
    <property type="match status" value="1"/>
</dbReference>
<evidence type="ECO:0000313" key="3">
    <source>
        <dbReference type="Proteomes" id="UP001152795"/>
    </source>
</evidence>
<dbReference type="PANTHER" id="PTHR11232">
    <property type="entry name" value="PHOSPHOTYROSINE INTERACTION DOMAIN-CONTAINING FAMILY MEMBER"/>
    <property type="match status" value="1"/>
</dbReference>
<name>A0A7D9I543_PARCT</name>
<dbReference type="Proteomes" id="UP001152795">
    <property type="component" value="Unassembled WGS sequence"/>
</dbReference>
<accession>A0A7D9I543</accession>
<organism evidence="2 3">
    <name type="scientific">Paramuricea clavata</name>
    <name type="common">Red gorgonian</name>
    <name type="synonym">Violescent sea-whip</name>
    <dbReference type="NCBI Taxonomy" id="317549"/>
    <lineage>
        <taxon>Eukaryota</taxon>
        <taxon>Metazoa</taxon>
        <taxon>Cnidaria</taxon>
        <taxon>Anthozoa</taxon>
        <taxon>Octocorallia</taxon>
        <taxon>Malacalcyonacea</taxon>
        <taxon>Plexauridae</taxon>
        <taxon>Paramuricea</taxon>
    </lineage>
</organism>
<feature type="compositionally biased region" description="Acidic residues" evidence="1">
    <location>
        <begin position="378"/>
        <end position="388"/>
    </location>
</feature>
<feature type="region of interest" description="Disordered" evidence="1">
    <location>
        <begin position="404"/>
        <end position="473"/>
    </location>
</feature>
<dbReference type="InterPro" id="IPR006020">
    <property type="entry name" value="PTB/PI_dom"/>
</dbReference>
<dbReference type="Pfam" id="PF00640">
    <property type="entry name" value="PID"/>
    <property type="match status" value="1"/>
</dbReference>
<feature type="compositionally biased region" description="Basic and acidic residues" evidence="1">
    <location>
        <begin position="145"/>
        <end position="154"/>
    </location>
</feature>
<keyword evidence="3" id="KW-1185">Reference proteome</keyword>
<reference evidence="2" key="1">
    <citation type="submission" date="2020-04" db="EMBL/GenBank/DDBJ databases">
        <authorList>
            <person name="Alioto T."/>
            <person name="Alioto T."/>
            <person name="Gomez Garrido J."/>
        </authorList>
    </citation>
    <scope>NUCLEOTIDE SEQUENCE</scope>
    <source>
        <strain evidence="2">A484AB</strain>
    </source>
</reference>
<dbReference type="EMBL" id="CACRXK020003868">
    <property type="protein sequence ID" value="CAB4000566.1"/>
    <property type="molecule type" value="Genomic_DNA"/>
</dbReference>
<sequence>MRKVRYEFKIKGIEKRRVFLTISVDGIKVTLRKRRRRLRKEYLLDEDPVVLHEHQIGRIFYVSHDSMDLKIFSYITKDNFDNQFRCSVFKAYRKSKALFIVRTIGQAFEVCHRLQQETAEEGKEGDGAKKVDERVLADEGTDIDAIDHDTEGKGTEATGNDENGKPTAALVEISKLLPPVGPDGKTQPFTAEQLRLVFNQQLEHYIQESEVYKGENQLLKDQLMLERNGRVQAQEREQCLLQKNRELLQTIQTLANRLQTVNPGDDILSAAINASQQHEALFNPGFPSMCSTPLKNDNFGNARVQLGMDLDQLGMSGNSVVITPPADTLATFDPLASKMAPLATLEGSTNPAQSTVSHYWKTFDEDDVTSPGSGLDESSSESSDDENFSENFIGQKIIPAKERNGWVDLSENAPNGSAKRDGNVHTGGLGSSTYQQNGILRDELNAQLSDNNNHKGSSDTTSTDTRTAIQTDF</sequence>
<evidence type="ECO:0000256" key="1">
    <source>
        <dbReference type="SAM" id="MobiDB-lite"/>
    </source>
</evidence>
<evidence type="ECO:0000313" key="2">
    <source>
        <dbReference type="EMBL" id="CAB4000566.1"/>
    </source>
</evidence>
<protein>
    <submittedName>
        <fullName evidence="2">Carboxyl-terminal PDZ ligand of neuronal nitric oxide synthase -like</fullName>
    </submittedName>
</protein>
<dbReference type="PROSITE" id="PS01179">
    <property type="entry name" value="PID"/>
    <property type="match status" value="1"/>
</dbReference>
<dbReference type="AlphaFoldDB" id="A0A7D9I543"/>
<gene>
    <name evidence="2" type="ORF">PACLA_8A053380</name>
</gene>
<comment type="caution">
    <text evidence="2">The sequence shown here is derived from an EMBL/GenBank/DDBJ whole genome shotgun (WGS) entry which is preliminary data.</text>
</comment>
<dbReference type="SUPFAM" id="SSF50729">
    <property type="entry name" value="PH domain-like"/>
    <property type="match status" value="1"/>
</dbReference>
<dbReference type="OrthoDB" id="10030336at2759"/>
<feature type="region of interest" description="Disordered" evidence="1">
    <location>
        <begin position="140"/>
        <end position="165"/>
    </location>
</feature>
<dbReference type="PANTHER" id="PTHR11232:SF17">
    <property type="entry name" value="CAPON-LIKE PROTEIN"/>
    <property type="match status" value="1"/>
</dbReference>
<dbReference type="InterPro" id="IPR011993">
    <property type="entry name" value="PH-like_dom_sf"/>
</dbReference>
<dbReference type="Gene3D" id="2.30.29.30">
    <property type="entry name" value="Pleckstrin-homology domain (PH domain)/Phosphotyrosine-binding domain (PTB)"/>
    <property type="match status" value="1"/>
</dbReference>
<feature type="region of interest" description="Disordered" evidence="1">
    <location>
        <begin position="364"/>
        <end position="390"/>
    </location>
</feature>
<dbReference type="GO" id="GO:0050998">
    <property type="term" value="F:nitric-oxide synthase binding"/>
    <property type="evidence" value="ECO:0007669"/>
    <property type="project" value="TreeGrafter"/>
</dbReference>
<dbReference type="InterPro" id="IPR051133">
    <property type="entry name" value="Adapter_Engulfment-Domain"/>
</dbReference>
<proteinExistence type="predicted"/>